<feature type="transmembrane region" description="Helical" evidence="1">
    <location>
        <begin position="177"/>
        <end position="199"/>
    </location>
</feature>
<feature type="transmembrane region" description="Helical" evidence="1">
    <location>
        <begin position="49"/>
        <end position="71"/>
    </location>
</feature>
<protein>
    <recommendedName>
        <fullName evidence="4">Glycosyltransferase RgtA/B/C/D-like domain-containing protein</fullName>
    </recommendedName>
</protein>
<feature type="transmembrane region" description="Helical" evidence="1">
    <location>
        <begin position="20"/>
        <end position="37"/>
    </location>
</feature>
<feature type="transmembrane region" description="Helical" evidence="1">
    <location>
        <begin position="140"/>
        <end position="157"/>
    </location>
</feature>
<evidence type="ECO:0000313" key="2">
    <source>
        <dbReference type="EMBL" id="MEZ0473468.1"/>
    </source>
</evidence>
<keyword evidence="1" id="KW-0812">Transmembrane</keyword>
<evidence type="ECO:0008006" key="4">
    <source>
        <dbReference type="Google" id="ProtNLM"/>
    </source>
</evidence>
<sequence length="487" mass="54080">MDSIHPAHDAPSVRAMTRELATVGIVLFAIKLAWLCIDHTLRVYMGDSMTYLHSAAMLTGTGGRSFLYGWTLRFTALPFDTPVAVIAVQALWSLLTSLALFAFLRHALRASFWWSAVPAWLLAAEPVQVFMERMVMAETLGLLAFVTTVLVFARYLATGNLRWYFLATLGGLAAAAFRMNFLPVAIGLGLSIPLVYLFLNPAPHSQQRTKWGRHLALALAMLAGTHLAYTHAYGYVTKYPPGYLAYTGMMRIGLVAPLIRPEHFEGTGVSGDILEQVKRPLDDHWQRGHHIWEKDGLWPMLEKHSEQPELVARTITRRAMLGDPVGLLKINVATLGGYFDDRRSRLRMLDDKGVSAPSERDLQLILAWTGWDARGIDQTETPARAYFAASAGWLTLCLFVLAPLALATSFMCWRHPRRDQYLLLALASLGLVANHLLFAHIVSYRYIHPFPWFVLANLAAIACLVTARRRASAPAGPVRATAGRPAP</sequence>
<keyword evidence="1" id="KW-1133">Transmembrane helix</keyword>
<gene>
    <name evidence="2" type="ORF">AB6713_02415</name>
</gene>
<reference evidence="2 3" key="1">
    <citation type="submission" date="2024-07" db="EMBL/GenBank/DDBJ databases">
        <title>Luteimonas salilacus sp. nov., isolated from the shore soil of Salt Lake in Tibet of China.</title>
        <authorList>
            <person name="Zhang X."/>
            <person name="Li A."/>
        </authorList>
    </citation>
    <scope>NUCLEOTIDE SEQUENCE [LARGE SCALE GENOMIC DNA]</scope>
    <source>
        <strain evidence="2 3">B3-2-R+30</strain>
    </source>
</reference>
<evidence type="ECO:0000313" key="3">
    <source>
        <dbReference type="Proteomes" id="UP001566331"/>
    </source>
</evidence>
<proteinExistence type="predicted"/>
<evidence type="ECO:0000256" key="1">
    <source>
        <dbReference type="SAM" id="Phobius"/>
    </source>
</evidence>
<keyword evidence="3" id="KW-1185">Reference proteome</keyword>
<feature type="transmembrane region" description="Helical" evidence="1">
    <location>
        <begin position="386"/>
        <end position="409"/>
    </location>
</feature>
<feature type="transmembrane region" description="Helical" evidence="1">
    <location>
        <begin position="211"/>
        <end position="229"/>
    </location>
</feature>
<comment type="caution">
    <text evidence="2">The sequence shown here is derived from an EMBL/GenBank/DDBJ whole genome shotgun (WGS) entry which is preliminary data.</text>
</comment>
<keyword evidence="1" id="KW-0472">Membrane</keyword>
<accession>A0ABV4HLP6</accession>
<feature type="transmembrane region" description="Helical" evidence="1">
    <location>
        <begin position="450"/>
        <end position="467"/>
    </location>
</feature>
<feature type="transmembrane region" description="Helical" evidence="1">
    <location>
        <begin position="83"/>
        <end position="104"/>
    </location>
</feature>
<feature type="transmembrane region" description="Helical" evidence="1">
    <location>
        <begin position="421"/>
        <end position="444"/>
    </location>
</feature>
<name>A0ABV4HLP6_9GAMM</name>
<dbReference type="EMBL" id="JBFWIC010000002">
    <property type="protein sequence ID" value="MEZ0473468.1"/>
    <property type="molecule type" value="Genomic_DNA"/>
</dbReference>
<organism evidence="2 3">
    <name type="scientific">Luteimonas salinilitoris</name>
    <dbReference type="NCBI Taxonomy" id="3237697"/>
    <lineage>
        <taxon>Bacteria</taxon>
        <taxon>Pseudomonadati</taxon>
        <taxon>Pseudomonadota</taxon>
        <taxon>Gammaproteobacteria</taxon>
        <taxon>Lysobacterales</taxon>
        <taxon>Lysobacteraceae</taxon>
        <taxon>Luteimonas</taxon>
    </lineage>
</organism>
<dbReference type="Proteomes" id="UP001566331">
    <property type="component" value="Unassembled WGS sequence"/>
</dbReference>